<evidence type="ECO:0000256" key="1">
    <source>
        <dbReference type="SAM" id="MobiDB-lite"/>
    </source>
</evidence>
<keyword evidence="4" id="KW-1185">Reference proteome</keyword>
<dbReference type="AlphaFoldDB" id="A0A8T0UUS8"/>
<accession>A0A8T0UUS8</accession>
<feature type="domain" description="HAT C-terminal dimerisation" evidence="2">
    <location>
        <begin position="588"/>
        <end position="673"/>
    </location>
</feature>
<dbReference type="InterPro" id="IPR008906">
    <property type="entry name" value="HATC_C_dom"/>
</dbReference>
<proteinExistence type="predicted"/>
<evidence type="ECO:0000313" key="4">
    <source>
        <dbReference type="Proteomes" id="UP000823388"/>
    </source>
</evidence>
<protein>
    <recommendedName>
        <fullName evidence="2">HAT C-terminal dimerisation domain-containing protein</fullName>
    </recommendedName>
</protein>
<reference evidence="3" key="1">
    <citation type="submission" date="2020-05" db="EMBL/GenBank/DDBJ databases">
        <title>WGS assembly of Panicum virgatum.</title>
        <authorList>
            <person name="Lovell J.T."/>
            <person name="Jenkins J."/>
            <person name="Shu S."/>
            <person name="Juenger T.E."/>
            <person name="Schmutz J."/>
        </authorList>
    </citation>
    <scope>NUCLEOTIDE SEQUENCE</scope>
    <source>
        <strain evidence="3">AP13</strain>
    </source>
</reference>
<feature type="compositionally biased region" description="Basic and acidic residues" evidence="1">
    <location>
        <begin position="1"/>
        <end position="16"/>
    </location>
</feature>
<gene>
    <name evidence="3" type="ORF">PVAP13_3KG362716</name>
</gene>
<feature type="region of interest" description="Disordered" evidence="1">
    <location>
        <begin position="1"/>
        <end position="25"/>
    </location>
</feature>
<sequence>MTVVPVEEHPNIDLGDHQSPTPEENIDINTDDNIVNDHEPIFNSSPTEGANLDDEPVFTEDIYDPVNWNNIDSKARNIIVEKGPIREENVVFPLDANGRHFSYTHYSEKIRNGEIRDRKWLVYSKYIGKVFCFCCKLFNSENCKSSLAHDGFKDWRHINESKNETIDKELQHQIAQEKERIRQVLFKIIAVVKFLGKRNLAFRGSNEQLYDDQTDHLRRIQRKEIQYHYLSHKIQNELISLLASEITSSIIKIVKEAKYFSVILDCTLDEYFLGFLKVDDRSGKELFNSMVDSIKSFGLDVDDIRGQGYDNGSNMKGAHKGVQRRLLDINSRAMYMPCACYIKLFHFFGIVQRIYVLFSTSTKRWNVLLEYVESLTVKSLCNTRWESRIKSVKAIRFQAPELRSALLHLSKDKDVEAKDRSDAKNLFNVLGTFEFILGMVIWHDILFTVNSVSKKLKSPSMCIGATLQHIEGTVNFFENYRNEGFASSLPSFPIKRRASRKKQYDETDCEKVILEAQKAFEVNYFLVMVDMTISSLESRFEELQSFKSIFGFLMSSATLKSLDSIKLRECCTTFASTFSFEGSCDVDLNDLISELCVLQLSLTDNPMTAMEIFEYVREVDCPNIFIAYRILFSVPVTVASAERSFSKLKLLRNYLRSTMSQKKLNGLTILYIGKKLLDEINIDTMVTNFASKNIRRNF</sequence>
<dbReference type="SUPFAM" id="SSF53098">
    <property type="entry name" value="Ribonuclease H-like"/>
    <property type="match status" value="1"/>
</dbReference>
<dbReference type="PANTHER" id="PTHR45749:SF24">
    <property type="entry name" value="TTF-TYPE DOMAIN-CONTAINING PROTEIN"/>
    <property type="match status" value="1"/>
</dbReference>
<dbReference type="EMBL" id="CM029041">
    <property type="protein sequence ID" value="KAG2624694.1"/>
    <property type="molecule type" value="Genomic_DNA"/>
</dbReference>
<dbReference type="GO" id="GO:0046983">
    <property type="term" value="F:protein dimerization activity"/>
    <property type="evidence" value="ECO:0007669"/>
    <property type="project" value="InterPro"/>
</dbReference>
<dbReference type="InterPro" id="IPR012337">
    <property type="entry name" value="RNaseH-like_sf"/>
</dbReference>
<name>A0A8T0UUS8_PANVG</name>
<dbReference type="Proteomes" id="UP000823388">
    <property type="component" value="Chromosome 3K"/>
</dbReference>
<comment type="caution">
    <text evidence="3">The sequence shown here is derived from an EMBL/GenBank/DDBJ whole genome shotgun (WGS) entry which is preliminary data.</text>
</comment>
<dbReference type="Pfam" id="PF05699">
    <property type="entry name" value="Dimer_Tnp_hAT"/>
    <property type="match status" value="1"/>
</dbReference>
<evidence type="ECO:0000259" key="2">
    <source>
        <dbReference type="Pfam" id="PF05699"/>
    </source>
</evidence>
<dbReference type="PANTHER" id="PTHR45749">
    <property type="match status" value="1"/>
</dbReference>
<organism evidence="3 4">
    <name type="scientific">Panicum virgatum</name>
    <name type="common">Blackwell switchgrass</name>
    <dbReference type="NCBI Taxonomy" id="38727"/>
    <lineage>
        <taxon>Eukaryota</taxon>
        <taxon>Viridiplantae</taxon>
        <taxon>Streptophyta</taxon>
        <taxon>Embryophyta</taxon>
        <taxon>Tracheophyta</taxon>
        <taxon>Spermatophyta</taxon>
        <taxon>Magnoliopsida</taxon>
        <taxon>Liliopsida</taxon>
        <taxon>Poales</taxon>
        <taxon>Poaceae</taxon>
        <taxon>PACMAD clade</taxon>
        <taxon>Panicoideae</taxon>
        <taxon>Panicodae</taxon>
        <taxon>Paniceae</taxon>
        <taxon>Panicinae</taxon>
        <taxon>Panicum</taxon>
        <taxon>Panicum sect. Hiantes</taxon>
    </lineage>
</organism>
<evidence type="ECO:0000313" key="3">
    <source>
        <dbReference type="EMBL" id="KAG2624694.1"/>
    </source>
</evidence>